<evidence type="ECO:0000313" key="1">
    <source>
        <dbReference type="EMBL" id="RBO89681.1"/>
    </source>
</evidence>
<dbReference type="AlphaFoldDB" id="A0A366DI30"/>
<comment type="caution">
    <text evidence="1">The sequence shown here is derived from an EMBL/GenBank/DDBJ whole genome shotgun (WGS) entry which is preliminary data.</text>
</comment>
<dbReference type="Proteomes" id="UP000252893">
    <property type="component" value="Unassembled WGS sequence"/>
</dbReference>
<protein>
    <submittedName>
        <fullName evidence="1">Uncharacterized protein</fullName>
    </submittedName>
</protein>
<proteinExistence type="predicted"/>
<dbReference type="OrthoDB" id="7205619at2"/>
<sequence length="135" mass="14601">MAAFDYGMMRDTALELLAEFGAKAELSRIETGDPSDWQSSAGTQSTYEVTVAMLPVSAGKADNFDLKFEGNFTMQLARFGYMAVQMKKISGKGADRIQPQPTDIIKVSGEELVVIGSRDLNPAGTPVYYSFAAKA</sequence>
<name>A0A366DI30_9HYPH</name>
<organism evidence="1 2">
    <name type="scientific">Pseudochrobactrum asaccharolyticum</name>
    <dbReference type="NCBI Taxonomy" id="354351"/>
    <lineage>
        <taxon>Bacteria</taxon>
        <taxon>Pseudomonadati</taxon>
        <taxon>Pseudomonadota</taxon>
        <taxon>Alphaproteobacteria</taxon>
        <taxon>Hyphomicrobiales</taxon>
        <taxon>Brucellaceae</taxon>
        <taxon>Pseudochrobactrum</taxon>
    </lineage>
</organism>
<dbReference type="EMBL" id="QNRH01000015">
    <property type="protein sequence ID" value="RBO89681.1"/>
    <property type="molecule type" value="Genomic_DNA"/>
</dbReference>
<keyword evidence="2" id="KW-1185">Reference proteome</keyword>
<accession>A0A366DI30</accession>
<reference evidence="1 2" key="1">
    <citation type="submission" date="2018-06" db="EMBL/GenBank/DDBJ databases">
        <title>Genomic Encyclopedia of Type Strains, Phase IV (KMG-IV): sequencing the most valuable type-strain genomes for metagenomic binning, comparative biology and taxonomic classification.</title>
        <authorList>
            <person name="Goeker M."/>
        </authorList>
    </citation>
    <scope>NUCLEOTIDE SEQUENCE [LARGE SCALE GENOMIC DNA]</scope>
    <source>
        <strain evidence="1 2">DSM 25619</strain>
    </source>
</reference>
<evidence type="ECO:0000313" key="2">
    <source>
        <dbReference type="Proteomes" id="UP000252893"/>
    </source>
</evidence>
<dbReference type="RefSeq" id="WP_113946370.1">
    <property type="nucleotide sequence ID" value="NZ_JBHEEG010000015.1"/>
</dbReference>
<gene>
    <name evidence="1" type="ORF">DFR47_11548</name>
</gene>